<dbReference type="InterPro" id="IPR019906">
    <property type="entry name" value="Ribosomal_uL6_bac-type"/>
</dbReference>
<dbReference type="GO" id="GO:0003735">
    <property type="term" value="F:structural constituent of ribosome"/>
    <property type="evidence" value="ECO:0007669"/>
    <property type="project" value="UniProtKB-UniRule"/>
</dbReference>
<evidence type="ECO:0000313" key="11">
    <source>
        <dbReference type="Proteomes" id="UP000034601"/>
    </source>
</evidence>
<keyword evidence="3 6" id="KW-0694">RNA-binding</keyword>
<dbReference type="PATRIC" id="fig|1618424.3.peg.1072"/>
<dbReference type="Gene3D" id="3.90.930.12">
    <property type="entry name" value="Ribosomal protein L6, alpha-beta domain"/>
    <property type="match status" value="2"/>
</dbReference>
<dbReference type="EMBL" id="LCAB01000018">
    <property type="protein sequence ID" value="KKR82082.1"/>
    <property type="molecule type" value="Genomic_DNA"/>
</dbReference>
<feature type="domain" description="Large ribosomal subunit protein uL6 alpha-beta" evidence="9">
    <location>
        <begin position="90"/>
        <end position="164"/>
    </location>
</feature>
<evidence type="ECO:0000313" key="10">
    <source>
        <dbReference type="EMBL" id="KKR82082.1"/>
    </source>
</evidence>
<comment type="function">
    <text evidence="6 8">This protein binds to the 23S rRNA, and is important in its secondary structure. It is located near the subunit interface in the base of the L7/L12 stalk, and near the tRNA binding site of the peptidyltransferase center.</text>
</comment>
<dbReference type="InterPro" id="IPR000702">
    <property type="entry name" value="Ribosomal_uL6-like"/>
</dbReference>
<evidence type="ECO:0000256" key="1">
    <source>
        <dbReference type="ARBA" id="ARBA00009356"/>
    </source>
</evidence>
<dbReference type="InterPro" id="IPR020040">
    <property type="entry name" value="Ribosomal_uL6_a/b-dom"/>
</dbReference>
<reference evidence="10 11" key="1">
    <citation type="journal article" date="2015" name="Nature">
        <title>rRNA introns, odd ribosomes, and small enigmatic genomes across a large radiation of phyla.</title>
        <authorList>
            <person name="Brown C.T."/>
            <person name="Hug L.A."/>
            <person name="Thomas B.C."/>
            <person name="Sharon I."/>
            <person name="Castelle C.J."/>
            <person name="Singh A."/>
            <person name="Wilkins M.J."/>
            <person name="Williams K.H."/>
            <person name="Banfield J.F."/>
        </authorList>
    </citation>
    <scope>NUCLEOTIDE SEQUENCE [LARGE SCALE GENOMIC DNA]</scope>
</reference>
<dbReference type="Proteomes" id="UP000034601">
    <property type="component" value="Unassembled WGS sequence"/>
</dbReference>
<comment type="caution">
    <text evidence="10">The sequence shown here is derived from an EMBL/GenBank/DDBJ whole genome shotgun (WGS) entry which is preliminary data.</text>
</comment>
<evidence type="ECO:0000256" key="4">
    <source>
        <dbReference type="ARBA" id="ARBA00022980"/>
    </source>
</evidence>
<evidence type="ECO:0000256" key="7">
    <source>
        <dbReference type="RuleBase" id="RU003869"/>
    </source>
</evidence>
<evidence type="ECO:0000256" key="2">
    <source>
        <dbReference type="ARBA" id="ARBA00022730"/>
    </source>
</evidence>
<dbReference type="Pfam" id="PF00347">
    <property type="entry name" value="Ribosomal_L6"/>
    <property type="match status" value="2"/>
</dbReference>
<dbReference type="PRINTS" id="PR00059">
    <property type="entry name" value="RIBOSOMALL6"/>
</dbReference>
<comment type="subunit">
    <text evidence="6">Part of the 50S ribosomal subunit.</text>
</comment>
<keyword evidence="2 6" id="KW-0699">rRNA-binding</keyword>
<evidence type="ECO:0000256" key="3">
    <source>
        <dbReference type="ARBA" id="ARBA00022884"/>
    </source>
</evidence>
<dbReference type="NCBIfam" id="TIGR03654">
    <property type="entry name" value="L6_bact"/>
    <property type="match status" value="1"/>
</dbReference>
<keyword evidence="5 6" id="KW-0687">Ribonucleoprotein</keyword>
<name>A0A0G0X389_9BACT</name>
<gene>
    <name evidence="6" type="primary">rplF</name>
    <name evidence="10" type="ORF">UU29_C0018G0009</name>
</gene>
<dbReference type="GO" id="GO:0019843">
    <property type="term" value="F:rRNA binding"/>
    <property type="evidence" value="ECO:0007669"/>
    <property type="project" value="UniProtKB-UniRule"/>
</dbReference>
<evidence type="ECO:0000259" key="9">
    <source>
        <dbReference type="Pfam" id="PF00347"/>
    </source>
</evidence>
<dbReference type="HAMAP" id="MF_01365_B">
    <property type="entry name" value="Ribosomal_uL6_B"/>
    <property type="match status" value="1"/>
</dbReference>
<dbReference type="FunFam" id="3.90.930.12:FF:000001">
    <property type="entry name" value="50S ribosomal protein L6"/>
    <property type="match status" value="1"/>
</dbReference>
<evidence type="ECO:0000256" key="6">
    <source>
        <dbReference type="HAMAP-Rule" id="MF_01365"/>
    </source>
</evidence>
<keyword evidence="4 6" id="KW-0689">Ribosomal protein</keyword>
<dbReference type="GO" id="GO:0002181">
    <property type="term" value="P:cytoplasmic translation"/>
    <property type="evidence" value="ECO:0007669"/>
    <property type="project" value="TreeGrafter"/>
</dbReference>
<evidence type="ECO:0000256" key="8">
    <source>
        <dbReference type="RuleBase" id="RU003870"/>
    </source>
</evidence>
<dbReference type="SUPFAM" id="SSF56053">
    <property type="entry name" value="Ribosomal protein L6"/>
    <property type="match status" value="2"/>
</dbReference>
<dbReference type="PANTHER" id="PTHR11655">
    <property type="entry name" value="60S/50S RIBOSOMAL PROTEIN L6/L9"/>
    <property type="match status" value="1"/>
</dbReference>
<dbReference type="AlphaFoldDB" id="A0A0G0X389"/>
<proteinExistence type="inferred from homology"/>
<sequence>MSRVGNVPIIIPSQVSVEVDGQKILVKGSLGQLMMEFLPQVTVTVEDNQVVIKRKREDRVSKSLHGLTRSLLANMVIGVEKGWEKKLELIGVGFRAQTAGDKLTLAVGYSHPVEIQAPPGIKFDVADNTKITVSGIDKALVGQVAASIRKVRPPEPYQGKGIRYSGEYVRRKAGKASKVGAK</sequence>
<accession>A0A0G0X389</accession>
<protein>
    <recommendedName>
        <fullName evidence="6">Large ribosomal subunit protein uL6</fullName>
    </recommendedName>
</protein>
<organism evidence="10 11">
    <name type="scientific">Candidatus Daviesbacteria bacterium GW2011_GWA2_40_9</name>
    <dbReference type="NCBI Taxonomy" id="1618424"/>
    <lineage>
        <taxon>Bacteria</taxon>
        <taxon>Candidatus Daviesiibacteriota</taxon>
    </lineage>
</organism>
<dbReference type="GO" id="GO:0022625">
    <property type="term" value="C:cytosolic large ribosomal subunit"/>
    <property type="evidence" value="ECO:0007669"/>
    <property type="project" value="UniProtKB-UniRule"/>
</dbReference>
<dbReference type="PANTHER" id="PTHR11655:SF14">
    <property type="entry name" value="LARGE RIBOSOMAL SUBUNIT PROTEIN UL6M"/>
    <property type="match status" value="1"/>
</dbReference>
<evidence type="ECO:0000256" key="5">
    <source>
        <dbReference type="ARBA" id="ARBA00023274"/>
    </source>
</evidence>
<dbReference type="InterPro" id="IPR036789">
    <property type="entry name" value="Ribosomal_uL6-like_a/b-dom_sf"/>
</dbReference>
<feature type="domain" description="Large ribosomal subunit protein uL6 alpha-beta" evidence="9">
    <location>
        <begin position="11"/>
        <end position="82"/>
    </location>
</feature>
<dbReference type="PIRSF" id="PIRSF002162">
    <property type="entry name" value="Ribosomal_L6"/>
    <property type="match status" value="1"/>
</dbReference>
<comment type="similarity">
    <text evidence="1 6 7">Belongs to the universal ribosomal protein uL6 family.</text>
</comment>
<dbReference type="FunFam" id="3.90.930.12:FF:000002">
    <property type="entry name" value="50S ribosomal protein L6"/>
    <property type="match status" value="1"/>
</dbReference>